<protein>
    <submittedName>
        <fullName evidence="2">Uncharacterized protein</fullName>
    </submittedName>
</protein>
<reference evidence="3" key="1">
    <citation type="journal article" date="2018" name="Nat. Microbiol.">
        <title>Leveraging single-cell genomics to expand the fungal tree of life.</title>
        <authorList>
            <person name="Ahrendt S.R."/>
            <person name="Quandt C.A."/>
            <person name="Ciobanu D."/>
            <person name="Clum A."/>
            <person name="Salamov A."/>
            <person name="Andreopoulos B."/>
            <person name="Cheng J.F."/>
            <person name="Woyke T."/>
            <person name="Pelin A."/>
            <person name="Henrissat B."/>
            <person name="Reynolds N.K."/>
            <person name="Benny G.L."/>
            <person name="Smith M.E."/>
            <person name="James T.Y."/>
            <person name="Grigoriev I.V."/>
        </authorList>
    </citation>
    <scope>NUCLEOTIDE SEQUENCE [LARGE SCALE GENOMIC DNA]</scope>
    <source>
        <strain evidence="3">Benny S71-1</strain>
    </source>
</reference>
<evidence type="ECO:0000313" key="3">
    <source>
        <dbReference type="Proteomes" id="UP000278143"/>
    </source>
</evidence>
<feature type="region of interest" description="Disordered" evidence="1">
    <location>
        <begin position="761"/>
        <end position="780"/>
    </location>
</feature>
<feature type="region of interest" description="Disordered" evidence="1">
    <location>
        <begin position="847"/>
        <end position="866"/>
    </location>
</feature>
<proteinExistence type="predicted"/>
<sequence length="866" mass="97623">MVSVGEVMHGVELLGQAGQFIWEHTRTTLDINIENKHPHLMLRRFTRHCSVGECTQTPAFDVRPMASTVAKFRTHASRTKCNGCMIYRINVANGPHPNTKDLYVLLAWKINVGGKAHFLLDLVENQKNVFNWNEEQLKKYYRNFVREQLRSAGNSISRTWSLDNNDKMSFTISASMTSTRLGTMDVTIEHGKHGDKIPPHHVVNERFGFAKWDGEDNEPQSANSKRSFLGSSLAVMLENETDEIELRNGEPKIFEGKQCTEVLPIVAPRSNTIIKLKSDKIMFARTSGCIIYELVRAENQNTPLLWGRRVFLAVDVLIIPHDPQERKAAITLLTVKDNVFPHSTNSIADAHEEVLEHCMVSVGCPAQWRMNELNLRMRMAFHLAPHAKLRIKLEQIHRADSRDMPPFLSTDEYSVPSRDAANAIKDYFGSKVPAERGYVLVDNNCKGMTIESVWNTYESKNMLLEEGCDNDLVVPNGHSLHKYSPWATDEHLPPATDAYHQQLYKITSEKNARVSRHRCLLIVSRSYNDYVTAVVHTRRDNREGEELFRATTYFLKRAGFFKETADILPEKVHENTYVTKQLMERDIALPCNSNAHLMVYESSKPPQVFAISLQEPFNPMSFHAKTSPNVQVPKSARPYHLDVKLVNRLTSTTLTYVDFMSTDTLTVDGMPAGSNVVPANATVQYSATYPWQDQRHALLLRFKQSGTVPTYIDVHIDLATDGPRPIQTTAVRYIATANGPVVDANVKLHHFQHVTKHRAALDNGEDEDAMDYDDEEGDDKDSMHMTRTLAADGANSQPAMRVQHLPLQPEERRFSMVLTIADTMEAAGEAIPVENVPNVEVTTVKAGEQSSMPSVPASNALMSLVA</sequence>
<accession>A0A4P9Z614</accession>
<gene>
    <name evidence="2" type="ORF">SYNPS1DRAFT_27077</name>
</gene>
<organism evidence="2 3">
    <name type="scientific">Syncephalis pseudoplumigaleata</name>
    <dbReference type="NCBI Taxonomy" id="1712513"/>
    <lineage>
        <taxon>Eukaryota</taxon>
        <taxon>Fungi</taxon>
        <taxon>Fungi incertae sedis</taxon>
        <taxon>Zoopagomycota</taxon>
        <taxon>Zoopagomycotina</taxon>
        <taxon>Zoopagomycetes</taxon>
        <taxon>Zoopagales</taxon>
        <taxon>Piptocephalidaceae</taxon>
        <taxon>Syncephalis</taxon>
    </lineage>
</organism>
<dbReference type="OrthoDB" id="5590307at2759"/>
<dbReference type="EMBL" id="KZ989240">
    <property type="protein sequence ID" value="RKP27261.1"/>
    <property type="molecule type" value="Genomic_DNA"/>
</dbReference>
<feature type="compositionally biased region" description="Acidic residues" evidence="1">
    <location>
        <begin position="763"/>
        <end position="779"/>
    </location>
</feature>
<feature type="compositionally biased region" description="Polar residues" evidence="1">
    <location>
        <begin position="848"/>
        <end position="866"/>
    </location>
</feature>
<dbReference type="AlphaFoldDB" id="A0A4P9Z614"/>
<dbReference type="Proteomes" id="UP000278143">
    <property type="component" value="Unassembled WGS sequence"/>
</dbReference>
<evidence type="ECO:0000313" key="2">
    <source>
        <dbReference type="EMBL" id="RKP27261.1"/>
    </source>
</evidence>
<keyword evidence="3" id="KW-1185">Reference proteome</keyword>
<evidence type="ECO:0000256" key="1">
    <source>
        <dbReference type="SAM" id="MobiDB-lite"/>
    </source>
</evidence>
<name>A0A4P9Z614_9FUNG</name>